<dbReference type="InterPro" id="IPR007197">
    <property type="entry name" value="rSAM"/>
</dbReference>
<keyword evidence="7" id="KW-0479">Metal-binding</keyword>
<evidence type="ECO:0000256" key="7">
    <source>
        <dbReference type="ARBA" id="ARBA00022723"/>
    </source>
</evidence>
<dbReference type="RefSeq" id="WP_100424685.1">
    <property type="nucleotide sequence ID" value="NZ_PGEX01000001.1"/>
</dbReference>
<dbReference type="PANTHER" id="PTHR43020">
    <property type="entry name" value="CDK5 REGULATORY SUBUNIT-ASSOCIATED PROTEIN 1"/>
    <property type="match status" value="1"/>
</dbReference>
<dbReference type="GO" id="GO:0046872">
    <property type="term" value="F:metal ion binding"/>
    <property type="evidence" value="ECO:0007669"/>
    <property type="project" value="UniProtKB-KW"/>
</dbReference>
<dbReference type="OrthoDB" id="9805215at2"/>
<dbReference type="PROSITE" id="PS50926">
    <property type="entry name" value="TRAM"/>
    <property type="match status" value="1"/>
</dbReference>
<evidence type="ECO:0000259" key="16">
    <source>
        <dbReference type="PROSITE" id="PS51918"/>
    </source>
</evidence>
<dbReference type="NCBIfam" id="TIGR00089">
    <property type="entry name" value="MiaB/RimO family radical SAM methylthiotransferase"/>
    <property type="match status" value="1"/>
</dbReference>
<dbReference type="AlphaFoldDB" id="A0A2M9A4Q8"/>
<proteinExistence type="predicted"/>
<keyword evidence="5 17" id="KW-0808">Transferase</keyword>
<evidence type="ECO:0000256" key="4">
    <source>
        <dbReference type="ARBA" id="ARBA00022490"/>
    </source>
</evidence>
<dbReference type="SUPFAM" id="SSF102114">
    <property type="entry name" value="Radical SAM enzymes"/>
    <property type="match status" value="1"/>
</dbReference>
<dbReference type="Pfam" id="PF00919">
    <property type="entry name" value="UPF0004"/>
    <property type="match status" value="1"/>
</dbReference>
<evidence type="ECO:0000256" key="10">
    <source>
        <dbReference type="ARBA" id="ARBA00033765"/>
    </source>
</evidence>
<dbReference type="InterPro" id="IPR020612">
    <property type="entry name" value="Methylthiotransferase_CS"/>
</dbReference>
<feature type="domain" description="MTTase N-terminal" evidence="15">
    <location>
        <begin position="3"/>
        <end position="119"/>
    </location>
</feature>
<dbReference type="SMART" id="SM00729">
    <property type="entry name" value="Elp3"/>
    <property type="match status" value="1"/>
</dbReference>
<keyword evidence="3" id="KW-0004">4Fe-4S</keyword>
<evidence type="ECO:0000256" key="1">
    <source>
        <dbReference type="ARBA" id="ARBA00001966"/>
    </source>
</evidence>
<keyword evidence="9" id="KW-0411">Iron-sulfur</keyword>
<comment type="caution">
    <text evidence="17">The sequence shown here is derived from an EMBL/GenBank/DDBJ whole genome shotgun (WGS) entry which is preliminary data.</text>
</comment>
<gene>
    <name evidence="17" type="ORF">BGX16_0548</name>
</gene>
<evidence type="ECO:0000313" key="18">
    <source>
        <dbReference type="Proteomes" id="UP000231134"/>
    </source>
</evidence>
<dbReference type="EMBL" id="PGEX01000001">
    <property type="protein sequence ID" value="PJJ40617.1"/>
    <property type="molecule type" value="Genomic_DNA"/>
</dbReference>
<dbReference type="PROSITE" id="PS51918">
    <property type="entry name" value="RADICAL_SAM"/>
    <property type="match status" value="1"/>
</dbReference>
<name>A0A2M9A4Q8_9BACT</name>
<dbReference type="GO" id="GO:0051539">
    <property type="term" value="F:4 iron, 4 sulfur cluster binding"/>
    <property type="evidence" value="ECO:0007669"/>
    <property type="project" value="UniProtKB-KW"/>
</dbReference>
<keyword evidence="6" id="KW-0949">S-adenosyl-L-methionine</keyword>
<dbReference type="SFLD" id="SFLDG01061">
    <property type="entry name" value="methylthiotransferase"/>
    <property type="match status" value="1"/>
</dbReference>
<comment type="cofactor">
    <cofactor evidence="1">
        <name>[4Fe-4S] cluster</name>
        <dbReference type="ChEBI" id="CHEBI:49883"/>
    </cofactor>
</comment>
<evidence type="ECO:0000256" key="3">
    <source>
        <dbReference type="ARBA" id="ARBA00022485"/>
    </source>
</evidence>
<dbReference type="InterPro" id="IPR006463">
    <property type="entry name" value="MiaB_methiolase"/>
</dbReference>
<dbReference type="GO" id="GO:0035597">
    <property type="term" value="F:tRNA-2-methylthio-N(6)-dimethylallyladenosine(37) synthase activity"/>
    <property type="evidence" value="ECO:0007669"/>
    <property type="project" value="UniProtKB-EC"/>
</dbReference>
<evidence type="ECO:0000256" key="5">
    <source>
        <dbReference type="ARBA" id="ARBA00022679"/>
    </source>
</evidence>
<dbReference type="EC" id="2.8.4.3" evidence="10"/>
<evidence type="ECO:0000256" key="6">
    <source>
        <dbReference type="ARBA" id="ARBA00022691"/>
    </source>
</evidence>
<dbReference type="InterPro" id="IPR005839">
    <property type="entry name" value="Methylthiotransferase"/>
</dbReference>
<dbReference type="SFLD" id="SFLDS00029">
    <property type="entry name" value="Radical_SAM"/>
    <property type="match status" value="1"/>
</dbReference>
<dbReference type="PANTHER" id="PTHR43020:SF2">
    <property type="entry name" value="MITOCHONDRIAL TRNA METHYLTHIOTRANSFERASE CDK5RAP1"/>
    <property type="match status" value="1"/>
</dbReference>
<dbReference type="FunFam" id="3.40.50.12160:FF:000003">
    <property type="entry name" value="CDK5 regulatory subunit-associated protein 1"/>
    <property type="match status" value="1"/>
</dbReference>
<evidence type="ECO:0000256" key="11">
    <source>
        <dbReference type="ARBA" id="ARBA00068570"/>
    </source>
</evidence>
<evidence type="ECO:0000256" key="8">
    <source>
        <dbReference type="ARBA" id="ARBA00023004"/>
    </source>
</evidence>
<dbReference type="InterPro" id="IPR058240">
    <property type="entry name" value="rSAM_sf"/>
</dbReference>
<evidence type="ECO:0000256" key="12">
    <source>
        <dbReference type="ARBA" id="ARBA00080698"/>
    </source>
</evidence>
<evidence type="ECO:0000256" key="2">
    <source>
        <dbReference type="ARBA" id="ARBA00003234"/>
    </source>
</evidence>
<dbReference type="Pfam" id="PF04055">
    <property type="entry name" value="Radical_SAM"/>
    <property type="match status" value="1"/>
</dbReference>
<dbReference type="PROSITE" id="PS01278">
    <property type="entry name" value="MTTASE_RADICAL"/>
    <property type="match status" value="1"/>
</dbReference>
<dbReference type="SFLD" id="SFLDF00273">
    <property type="entry name" value="(dimethylallyl)adenosine_tRNA"/>
    <property type="match status" value="1"/>
</dbReference>
<evidence type="ECO:0000313" key="17">
    <source>
        <dbReference type="EMBL" id="PJJ40617.1"/>
    </source>
</evidence>
<accession>A0A2M9A4Q8</accession>
<comment type="function">
    <text evidence="2">Catalyzes the methylthiolation of N6-(dimethylallyl)adenosine (i(6)A), leading to the formation of 2-methylthio-N6-(dimethylallyl)adenosine (ms(2)i(6)A) at position 37 in tRNAs that read codons beginning with uridine.</text>
</comment>
<dbReference type="InterPro" id="IPR038135">
    <property type="entry name" value="Methylthiotransferase_N_sf"/>
</dbReference>
<dbReference type="SFLD" id="SFLDG01082">
    <property type="entry name" value="B12-binding_domain_containing"/>
    <property type="match status" value="1"/>
</dbReference>
<feature type="domain" description="TRAM" evidence="14">
    <location>
        <begin position="377"/>
        <end position="440"/>
    </location>
</feature>
<keyword evidence="18" id="KW-1185">Reference proteome</keyword>
<reference evidence="17 18" key="1">
    <citation type="submission" date="2017-11" db="EMBL/GenBank/DDBJ databases">
        <title>Animal gut microbial communities from fecal samples from Wisconsin, USA.</title>
        <authorList>
            <person name="Neumann A."/>
        </authorList>
    </citation>
    <scope>NUCLEOTIDE SEQUENCE [LARGE SCALE GENOMIC DNA]</scope>
    <source>
        <strain evidence="17 18">UWS3</strain>
    </source>
</reference>
<dbReference type="Gene3D" id="3.80.30.20">
    <property type="entry name" value="tm_1862 like domain"/>
    <property type="match status" value="1"/>
</dbReference>
<evidence type="ECO:0000259" key="15">
    <source>
        <dbReference type="PROSITE" id="PS51449"/>
    </source>
</evidence>
<dbReference type="Gene3D" id="3.40.50.12160">
    <property type="entry name" value="Methylthiotransferase, N-terminal domain"/>
    <property type="match status" value="1"/>
</dbReference>
<dbReference type="NCBIfam" id="TIGR01574">
    <property type="entry name" value="miaB-methiolase"/>
    <property type="match status" value="1"/>
</dbReference>
<dbReference type="InterPro" id="IPR002792">
    <property type="entry name" value="TRAM_dom"/>
</dbReference>
<protein>
    <recommendedName>
        <fullName evidence="11">tRNA-2-methylthio-N(6)-dimethylallyladenosine synthase</fullName>
        <ecNumber evidence="10">2.8.4.3</ecNumber>
    </recommendedName>
    <alternativeName>
        <fullName evidence="13">(Dimethylallyl)adenosine tRNA methylthiotransferase MiaB</fullName>
    </alternativeName>
    <alternativeName>
        <fullName evidence="12">tRNA-i(6)A37 methylthiotransferase</fullName>
    </alternativeName>
</protein>
<organism evidence="17 18">
    <name type="scientific">Hallerella succinigenes</name>
    <dbReference type="NCBI Taxonomy" id="1896222"/>
    <lineage>
        <taxon>Bacteria</taxon>
        <taxon>Pseudomonadati</taxon>
        <taxon>Fibrobacterota</taxon>
        <taxon>Fibrobacteria</taxon>
        <taxon>Fibrobacterales</taxon>
        <taxon>Fibrobacteraceae</taxon>
        <taxon>Hallerella</taxon>
    </lineage>
</organism>
<dbReference type="InterPro" id="IPR006638">
    <property type="entry name" value="Elp3/MiaA/NifB-like_rSAM"/>
</dbReference>
<keyword evidence="8" id="KW-0408">Iron</keyword>
<evidence type="ECO:0000259" key="14">
    <source>
        <dbReference type="PROSITE" id="PS50926"/>
    </source>
</evidence>
<keyword evidence="4" id="KW-0963">Cytoplasm</keyword>
<dbReference type="InterPro" id="IPR023404">
    <property type="entry name" value="rSAM_horseshoe"/>
</dbReference>
<dbReference type="PROSITE" id="PS51449">
    <property type="entry name" value="MTTASE_N"/>
    <property type="match status" value="1"/>
</dbReference>
<dbReference type="FunFam" id="3.80.30.20:FF:000001">
    <property type="entry name" value="tRNA-2-methylthio-N(6)-dimethylallyladenosine synthase 2"/>
    <property type="match status" value="1"/>
</dbReference>
<evidence type="ECO:0000256" key="13">
    <source>
        <dbReference type="ARBA" id="ARBA00081141"/>
    </source>
</evidence>
<dbReference type="GO" id="GO:0005829">
    <property type="term" value="C:cytosol"/>
    <property type="evidence" value="ECO:0007669"/>
    <property type="project" value="TreeGrafter"/>
</dbReference>
<dbReference type="Pfam" id="PF01938">
    <property type="entry name" value="TRAM"/>
    <property type="match status" value="1"/>
</dbReference>
<dbReference type="CDD" id="cd01335">
    <property type="entry name" value="Radical_SAM"/>
    <property type="match status" value="1"/>
</dbReference>
<dbReference type="InterPro" id="IPR013848">
    <property type="entry name" value="Methylthiotransferase_N"/>
</dbReference>
<evidence type="ECO:0000256" key="9">
    <source>
        <dbReference type="ARBA" id="ARBA00023014"/>
    </source>
</evidence>
<sequence length="441" mass="50525">MSLHYLIDTYGCQMNEYDSALIASMLEKNGCEPTEDPNEADLFFFNTCSVREKAEESAKARISKMKFYKKRRPWIKFIVTGCMAEHLGPRLIDQVDCIDYVIGPDKYNQIPEILFKHPVIVKKHNVQERVLTGFDIEENYIGEYAKIAHPFSSYVTIQRGCNFRCSYCIVPFVRGREKYRAADDVIYEVEKASERGISEICLLGQTVNAYRNHGTDFADLLVKISEIPGIRRIRFMSPHPRFYTEKLIDVLQSVPEICPHAHIPLQSGSDAILDKMKRRYKVDDFMRILEKFRGKNPDYGLTTDIIAGFVGESDEDFEQTLAAVKEAQFDAAFMFAYSPREGTVSAQETETLSEEQKQERLARLVELQNSITLKRNKLMIGKTEEILVERPSSKDPNEWVGKTGSFKKVVFASKTAKPGDYVKCHINEVRGWTLRGTPVTE</sequence>
<feature type="domain" description="Radical SAM core" evidence="16">
    <location>
        <begin position="147"/>
        <end position="374"/>
    </location>
</feature>
<dbReference type="Proteomes" id="UP000231134">
    <property type="component" value="Unassembled WGS sequence"/>
</dbReference>